<gene>
    <name evidence="3" type="ORF">H9639_12145</name>
</gene>
<name>A0ABR8UU24_9MICC</name>
<comment type="caution">
    <text evidence="3">The sequence shown here is derived from an EMBL/GenBank/DDBJ whole genome shotgun (WGS) entry which is preliminary data.</text>
</comment>
<feature type="region of interest" description="Disordered" evidence="1">
    <location>
        <begin position="33"/>
        <end position="64"/>
    </location>
</feature>
<keyword evidence="4" id="KW-1185">Reference proteome</keyword>
<feature type="signal peptide" evidence="2">
    <location>
        <begin position="1"/>
        <end position="27"/>
    </location>
</feature>
<dbReference type="PROSITE" id="PS51257">
    <property type="entry name" value="PROKAR_LIPOPROTEIN"/>
    <property type="match status" value="1"/>
</dbReference>
<dbReference type="Proteomes" id="UP000609874">
    <property type="component" value="Unassembled WGS sequence"/>
</dbReference>
<keyword evidence="2" id="KW-0732">Signal</keyword>
<evidence type="ECO:0000256" key="2">
    <source>
        <dbReference type="SAM" id="SignalP"/>
    </source>
</evidence>
<reference evidence="3 4" key="1">
    <citation type="submission" date="2020-08" db="EMBL/GenBank/DDBJ databases">
        <title>A Genomic Blueprint of the Chicken Gut Microbiome.</title>
        <authorList>
            <person name="Gilroy R."/>
            <person name="Ravi A."/>
            <person name="Getino M."/>
            <person name="Pursley I."/>
            <person name="Horton D.L."/>
            <person name="Alikhan N.-F."/>
            <person name="Baker D."/>
            <person name="Gharbi K."/>
            <person name="Hall N."/>
            <person name="Watson M."/>
            <person name="Adriaenssens E.M."/>
            <person name="Foster-Nyarko E."/>
            <person name="Jarju S."/>
            <person name="Secka A."/>
            <person name="Antonio M."/>
            <person name="Oren A."/>
            <person name="Chaudhuri R."/>
            <person name="La Ragione R.M."/>
            <person name="Hildebrand F."/>
            <person name="Pallen M.J."/>
        </authorList>
    </citation>
    <scope>NUCLEOTIDE SEQUENCE [LARGE SCALE GENOMIC DNA]</scope>
    <source>
        <strain evidence="3 4">Sa2CUA1</strain>
    </source>
</reference>
<protein>
    <recommendedName>
        <fullName evidence="5">Lipoprotein</fullName>
    </recommendedName>
</protein>
<evidence type="ECO:0000256" key="1">
    <source>
        <dbReference type="SAM" id="MobiDB-lite"/>
    </source>
</evidence>
<dbReference type="RefSeq" id="WP_191808330.1">
    <property type="nucleotide sequence ID" value="NZ_JACSQD010000005.1"/>
</dbReference>
<accession>A0ABR8UU24</accession>
<evidence type="ECO:0000313" key="4">
    <source>
        <dbReference type="Proteomes" id="UP000609874"/>
    </source>
</evidence>
<proteinExistence type="predicted"/>
<feature type="chain" id="PRO_5047130875" description="Lipoprotein" evidence="2">
    <location>
        <begin position="28"/>
        <end position="222"/>
    </location>
</feature>
<sequence length="222" mass="22401">MERKTARKTPLLLIAFAALALFFTACSGGGSEEGMSSSPAASTQESVDPACESGPEATSASCQAAGPGTTVAASRCSSSSPSALEGGVIEGAFGPWCENAIASAYDTELIPAGAEAELTIKETDLETTVEMQVQDFAADTTFSGMLHDQACGADASDAGPEYVQEDVSENVPAGLALDFTTDSNGSADASVTVPWTLPDNGSGKSIVIMSPENEAAGCVTIP</sequence>
<organism evidence="3 4">
    <name type="scientific">Arthrobacter gallicola</name>
    <dbReference type="NCBI Taxonomy" id="2762225"/>
    <lineage>
        <taxon>Bacteria</taxon>
        <taxon>Bacillati</taxon>
        <taxon>Actinomycetota</taxon>
        <taxon>Actinomycetes</taxon>
        <taxon>Micrococcales</taxon>
        <taxon>Micrococcaceae</taxon>
        <taxon>Arthrobacter</taxon>
    </lineage>
</organism>
<dbReference type="EMBL" id="JACSQD010000005">
    <property type="protein sequence ID" value="MBD7996050.1"/>
    <property type="molecule type" value="Genomic_DNA"/>
</dbReference>
<evidence type="ECO:0000313" key="3">
    <source>
        <dbReference type="EMBL" id="MBD7996050.1"/>
    </source>
</evidence>
<evidence type="ECO:0008006" key="5">
    <source>
        <dbReference type="Google" id="ProtNLM"/>
    </source>
</evidence>